<organism evidence="1 2">
    <name type="scientific">Acinetobacter variabilis</name>
    <dbReference type="NCBI Taxonomy" id="70346"/>
    <lineage>
        <taxon>Bacteria</taxon>
        <taxon>Pseudomonadati</taxon>
        <taxon>Pseudomonadota</taxon>
        <taxon>Gammaproteobacteria</taxon>
        <taxon>Moraxellales</taxon>
        <taxon>Moraxellaceae</taxon>
        <taxon>Acinetobacter</taxon>
    </lineage>
</organism>
<accession>N8VN55</accession>
<keyword evidence="2" id="KW-1185">Reference proteome</keyword>
<reference evidence="1 2" key="1">
    <citation type="submission" date="2013-02" db="EMBL/GenBank/DDBJ databases">
        <title>The Genome Sequence of Acinetobacter sp. NIPH 899.</title>
        <authorList>
            <consortium name="The Broad Institute Genome Sequencing Platform"/>
            <consortium name="The Broad Institute Genome Sequencing Center for Infectious Disease"/>
            <person name="Cerqueira G."/>
            <person name="Feldgarden M."/>
            <person name="Courvalin P."/>
            <person name="Perichon B."/>
            <person name="Grillot-Courvalin C."/>
            <person name="Clermont D."/>
            <person name="Rocha E."/>
            <person name="Yoon E.-J."/>
            <person name="Nemec A."/>
            <person name="Walker B."/>
            <person name="Young S.K."/>
            <person name="Zeng Q."/>
            <person name="Gargeya S."/>
            <person name="Fitzgerald M."/>
            <person name="Haas B."/>
            <person name="Abouelleil A."/>
            <person name="Alvarado L."/>
            <person name="Arachchi H.M."/>
            <person name="Berlin A.M."/>
            <person name="Chapman S.B."/>
            <person name="Dewar J."/>
            <person name="Goldberg J."/>
            <person name="Griggs A."/>
            <person name="Gujja S."/>
            <person name="Hansen M."/>
            <person name="Howarth C."/>
            <person name="Imamovic A."/>
            <person name="Larimer J."/>
            <person name="McCowan C."/>
            <person name="Murphy C."/>
            <person name="Neiman D."/>
            <person name="Pearson M."/>
            <person name="Priest M."/>
            <person name="Roberts A."/>
            <person name="Saif S."/>
            <person name="Shea T."/>
            <person name="Sisk P."/>
            <person name="Sykes S."/>
            <person name="Wortman J."/>
            <person name="Nusbaum C."/>
            <person name="Birren B."/>
        </authorList>
    </citation>
    <scope>NUCLEOTIDE SEQUENCE [LARGE SCALE GENOMIC DNA]</scope>
    <source>
        <strain evidence="1 2">NIPH 899</strain>
    </source>
</reference>
<name>N8VN55_9GAMM</name>
<proteinExistence type="predicted"/>
<comment type="caution">
    <text evidence="1">The sequence shown here is derived from an EMBL/GenBank/DDBJ whole genome shotgun (WGS) entry which is preliminary data.</text>
</comment>
<dbReference type="PATRIC" id="fig|1217710.3.peg.41"/>
<protein>
    <submittedName>
        <fullName evidence="1">Uncharacterized protein</fullName>
    </submittedName>
</protein>
<dbReference type="AlphaFoldDB" id="N8VN55"/>
<dbReference type="EMBL" id="APPE01000006">
    <property type="protein sequence ID" value="ENV00961.1"/>
    <property type="molecule type" value="Genomic_DNA"/>
</dbReference>
<dbReference type="HOGENOM" id="CLU_1727412_0_0_6"/>
<dbReference type="Proteomes" id="UP000013070">
    <property type="component" value="Unassembled WGS sequence"/>
</dbReference>
<gene>
    <name evidence="1" type="ORF">F969_00047</name>
</gene>
<evidence type="ECO:0000313" key="2">
    <source>
        <dbReference type="Proteomes" id="UP000013070"/>
    </source>
</evidence>
<evidence type="ECO:0000313" key="1">
    <source>
        <dbReference type="EMBL" id="ENV00961.1"/>
    </source>
</evidence>
<sequence length="153" mass="17999">MKRNQNLRKPVTHGTISGYKHYLCRCELCKSAFHEYENARKQKKRDGYVFVGPKPIKHGTAAAYTHHRCRCDECDSYMKAYRKRKRKEKLNFVGPPRKQFRKVTYIDVPDGPRKEEFVEKQRQCGTAEAYSFGCKCDLCMTQGFNEYLRELAA</sequence>